<comment type="caution">
    <text evidence="1">The sequence shown here is derived from an EMBL/GenBank/DDBJ whole genome shotgun (WGS) entry which is preliminary data.</text>
</comment>
<reference evidence="1 2" key="1">
    <citation type="submission" date="2020-08" db="EMBL/GenBank/DDBJ databases">
        <title>Plant Genome Project.</title>
        <authorList>
            <person name="Zhang R.-G."/>
        </authorList>
    </citation>
    <scope>NUCLEOTIDE SEQUENCE [LARGE SCALE GENOMIC DNA]</scope>
    <source>
        <tissue evidence="1">Rhizome</tissue>
    </source>
</reference>
<organism evidence="1 2">
    <name type="scientific">Zingiber officinale</name>
    <name type="common">Ginger</name>
    <name type="synonym">Amomum zingiber</name>
    <dbReference type="NCBI Taxonomy" id="94328"/>
    <lineage>
        <taxon>Eukaryota</taxon>
        <taxon>Viridiplantae</taxon>
        <taxon>Streptophyta</taxon>
        <taxon>Embryophyta</taxon>
        <taxon>Tracheophyta</taxon>
        <taxon>Spermatophyta</taxon>
        <taxon>Magnoliopsida</taxon>
        <taxon>Liliopsida</taxon>
        <taxon>Zingiberales</taxon>
        <taxon>Zingiberaceae</taxon>
        <taxon>Zingiber</taxon>
    </lineage>
</organism>
<dbReference type="Proteomes" id="UP000734854">
    <property type="component" value="Unassembled WGS sequence"/>
</dbReference>
<name>A0A8J5HP04_ZINOF</name>
<accession>A0A8J5HP04</accession>
<dbReference type="AlphaFoldDB" id="A0A8J5HP04"/>
<sequence>MEPGVRAPDVGGKPVSCRTATATYAATATIAEGGMDADMAEEGGDLPHLGLLVAGRAESERLVDGGEGDKGLVVPETDGMSDGGVALTEEVLELVDLEVAGYGPIAAVDAAGAPPPPYRTS</sequence>
<keyword evidence="2" id="KW-1185">Reference proteome</keyword>
<proteinExistence type="predicted"/>
<protein>
    <submittedName>
        <fullName evidence="1">Uncharacterized protein</fullName>
    </submittedName>
</protein>
<gene>
    <name evidence="1" type="ORF">ZIOFF_006687</name>
</gene>
<evidence type="ECO:0000313" key="2">
    <source>
        <dbReference type="Proteomes" id="UP000734854"/>
    </source>
</evidence>
<evidence type="ECO:0000313" key="1">
    <source>
        <dbReference type="EMBL" id="KAG6532833.1"/>
    </source>
</evidence>
<dbReference type="EMBL" id="JACMSC010000002">
    <property type="protein sequence ID" value="KAG6532833.1"/>
    <property type="molecule type" value="Genomic_DNA"/>
</dbReference>